<dbReference type="InterPro" id="IPR008942">
    <property type="entry name" value="ENTH_VHS"/>
</dbReference>
<reference evidence="2" key="1">
    <citation type="submission" date="2020-11" db="EMBL/GenBank/DDBJ databases">
        <title>Gallus gallus (Chicken) genome, bGalGal1, GRCg7b, maternal haplotype autosomes + Z &amp; W.</title>
        <authorList>
            <person name="Warren W."/>
            <person name="Formenti G."/>
            <person name="Fedrigo O."/>
            <person name="Haase B."/>
            <person name="Mountcastle J."/>
            <person name="Balacco J."/>
            <person name="Tracey A."/>
            <person name="Schneider V."/>
            <person name="Okimoto R."/>
            <person name="Cheng H."/>
            <person name="Hawken R."/>
            <person name="Howe K."/>
            <person name="Jarvis E.D."/>
        </authorList>
    </citation>
    <scope>NUCLEOTIDE SEQUENCE [LARGE SCALE GENOMIC DNA]</scope>
    <source>
        <strain evidence="2">Broiler</strain>
    </source>
</reference>
<evidence type="ECO:0000313" key="3">
    <source>
        <dbReference type="Proteomes" id="UP000000539"/>
    </source>
</evidence>
<dbReference type="Pfam" id="PF04818">
    <property type="entry name" value="CID"/>
    <property type="match status" value="1"/>
</dbReference>
<dbReference type="Ensembl" id="ENSGALT00010068942.1">
    <property type="protein sequence ID" value="ENSGALP00010042384.1"/>
    <property type="gene ID" value="ENSGALG00010028472.1"/>
</dbReference>
<evidence type="ECO:0000259" key="1">
    <source>
        <dbReference type="Pfam" id="PF04818"/>
    </source>
</evidence>
<dbReference type="OrthoDB" id="10069473at2759"/>
<evidence type="ECO:0000313" key="2">
    <source>
        <dbReference type="Ensembl" id="ENSGALP00010042384.1"/>
    </source>
</evidence>
<dbReference type="AlphaFoldDB" id="A0A8V1A8U5"/>
<reference evidence="2" key="2">
    <citation type="submission" date="2025-08" db="UniProtKB">
        <authorList>
            <consortium name="Ensembl"/>
        </authorList>
    </citation>
    <scope>IDENTIFICATION</scope>
    <source>
        <strain evidence="2">broiler</strain>
    </source>
</reference>
<sequence>MAAGGGGGGRASSSAASSSAGALEASLDRKLQAVTNTMESIQGLSSWCLENKRHHNTIVYHWMKWLRRCECGQRSGRAGPPLSPPVLLSAFGLLESGPGLRAGPPAAGRWMRAAPGEGFLLLRGFLSSHTLWEPRSGFPIPCSKGFSRAVLLGRAVSVSGGGAVGKGQLRGCLPLAECCRSSGLAVWLSRVPTARQRRGAVMVVLVLCQSCPAQLEGALRSDVR</sequence>
<proteinExistence type="evidence at protein level"/>
<evidence type="ECO:0007829" key="4">
    <source>
        <dbReference type="PeptideAtlas" id="A0A8V1A8U5"/>
    </source>
</evidence>
<keyword evidence="3" id="KW-1185">Reference proteome</keyword>
<dbReference type="Gene3D" id="1.25.40.90">
    <property type="match status" value="1"/>
</dbReference>
<dbReference type="Proteomes" id="UP000000539">
    <property type="component" value="Chromosome 25"/>
</dbReference>
<protein>
    <submittedName>
        <fullName evidence="2">Regulation of nuclear pre-mRNA domain containing 2</fullName>
    </submittedName>
</protein>
<dbReference type="GeneTree" id="ENSGT00950000183094"/>
<organism evidence="2 3">
    <name type="scientific">Gallus gallus</name>
    <name type="common">Chicken</name>
    <dbReference type="NCBI Taxonomy" id="9031"/>
    <lineage>
        <taxon>Eukaryota</taxon>
        <taxon>Metazoa</taxon>
        <taxon>Chordata</taxon>
        <taxon>Craniata</taxon>
        <taxon>Vertebrata</taxon>
        <taxon>Euteleostomi</taxon>
        <taxon>Archelosauria</taxon>
        <taxon>Archosauria</taxon>
        <taxon>Dinosauria</taxon>
        <taxon>Saurischia</taxon>
        <taxon>Theropoda</taxon>
        <taxon>Coelurosauria</taxon>
        <taxon>Aves</taxon>
        <taxon>Neognathae</taxon>
        <taxon>Galloanserae</taxon>
        <taxon>Galliformes</taxon>
        <taxon>Phasianidae</taxon>
        <taxon>Phasianinae</taxon>
        <taxon>Gallus</taxon>
    </lineage>
</organism>
<feature type="domain" description="CID" evidence="1">
    <location>
        <begin position="26"/>
        <end position="72"/>
    </location>
</feature>
<accession>A0A8V1A8U5</accession>
<keyword evidence="4" id="KW-1267">Proteomics identification</keyword>
<name>A0A8V1A8U5_CHICK</name>
<dbReference type="PANTHER" id="PTHR12460:SF40">
    <property type="entry name" value="REGULATION OF NUCLEAR PRE-MRNA DOMAIN-CONTAINING PROTEIN 2"/>
    <property type="match status" value="1"/>
</dbReference>
<gene>
    <name evidence="2" type="primary">RPRD2</name>
</gene>
<dbReference type="InterPro" id="IPR006569">
    <property type="entry name" value="CID_dom"/>
</dbReference>
<reference evidence="2" key="3">
    <citation type="submission" date="2025-09" db="UniProtKB">
        <authorList>
            <consortium name="Ensembl"/>
        </authorList>
    </citation>
    <scope>IDENTIFICATION</scope>
    <source>
        <strain evidence="2">broiler</strain>
    </source>
</reference>
<dbReference type="PANTHER" id="PTHR12460">
    <property type="entry name" value="CYCLIN-DEPENDENT KINASE INHIBITOR-RELATED PROTEIN"/>
    <property type="match status" value="1"/>
</dbReference>